<dbReference type="InterPro" id="IPR012337">
    <property type="entry name" value="RNaseH-like_sf"/>
</dbReference>
<dbReference type="Proteomes" id="UP000318413">
    <property type="component" value="Unassembled WGS sequence"/>
</dbReference>
<dbReference type="OrthoDB" id="7197613at2"/>
<protein>
    <submittedName>
        <fullName evidence="1">IS1 family transposase</fullName>
    </submittedName>
</protein>
<organism evidence="1 2">
    <name type="scientific">Sphingomonas oligophenolica</name>
    <dbReference type="NCBI Taxonomy" id="301154"/>
    <lineage>
        <taxon>Bacteria</taxon>
        <taxon>Pseudomonadati</taxon>
        <taxon>Pseudomonadota</taxon>
        <taxon>Alphaproteobacteria</taxon>
        <taxon>Sphingomonadales</taxon>
        <taxon>Sphingomonadaceae</taxon>
        <taxon>Sphingomonas</taxon>
    </lineage>
</organism>
<dbReference type="SUPFAM" id="SSF53098">
    <property type="entry name" value="Ribonuclease H-like"/>
    <property type="match status" value="1"/>
</dbReference>
<dbReference type="PANTHER" id="PTHR33293">
    <property type="entry name" value="INSERTION ELEMENT IS1 1 PROTEIN INSB-RELATED"/>
    <property type="match status" value="1"/>
</dbReference>
<dbReference type="PANTHER" id="PTHR33293:SF2">
    <property type="entry name" value="TRANSPOSASE"/>
    <property type="match status" value="1"/>
</dbReference>
<dbReference type="InterPro" id="IPR051354">
    <property type="entry name" value="Transposase_27_IS1"/>
</dbReference>
<proteinExistence type="predicted"/>
<dbReference type="EMBL" id="RCZK01000019">
    <property type="protein sequence ID" value="TPG07216.1"/>
    <property type="molecule type" value="Genomic_DNA"/>
</dbReference>
<gene>
    <name evidence="1" type="ORF">EAH84_14540</name>
</gene>
<dbReference type="InterPro" id="IPR038116">
    <property type="entry name" value="TrpR-like_sf"/>
</dbReference>
<sequence>MNKLPLAKRTQILAMLCEGSSMRSISRIADVSINTVSKLLVEAGEACLALHDETVRNVKASRIQCDEIWSFCHAKQKNVASAKAAPEGAGDIWTWTAIDADTKLIVSYYVGDRSGESAMTIMDDLRTRLANRVQITTDGHRAYVEAVEGAFGADVDYAQLVKLYGPTITAPGRYSPAECTGIKKIRREGNPDIAHVSTSYVERQNLTMRMSMRRFTRLTNAFSKKFDNHVHALSLYFVFYNFCRIHKTLRMSPAMAAGITDRLWSLEDVLARIDADAPAPAKRGPYRKRGA</sequence>
<reference evidence="1 2" key="1">
    <citation type="journal article" date="2019" name="Environ. Microbiol.">
        <title>Species interactions and distinct microbial communities in high Arctic permafrost affected cryosols are associated with the CH4 and CO2 gas fluxes.</title>
        <authorList>
            <person name="Altshuler I."/>
            <person name="Hamel J."/>
            <person name="Turney S."/>
            <person name="Magnuson E."/>
            <person name="Levesque R."/>
            <person name="Greer C."/>
            <person name="Whyte L.G."/>
        </authorList>
    </citation>
    <scope>NUCLEOTIDE SEQUENCE [LARGE SCALE GENOMIC DNA]</scope>
    <source>
        <strain evidence="1 2">S5.1</strain>
    </source>
</reference>
<dbReference type="RefSeq" id="WP_140872718.1">
    <property type="nucleotide sequence ID" value="NZ_RCZK01000019.1"/>
</dbReference>
<dbReference type="AlphaFoldDB" id="A0A502C697"/>
<evidence type="ECO:0000313" key="1">
    <source>
        <dbReference type="EMBL" id="TPG07216.1"/>
    </source>
</evidence>
<comment type="caution">
    <text evidence="1">The sequence shown here is derived from an EMBL/GenBank/DDBJ whole genome shotgun (WGS) entry which is preliminary data.</text>
</comment>
<accession>A0A502C697</accession>
<evidence type="ECO:0000313" key="2">
    <source>
        <dbReference type="Proteomes" id="UP000318413"/>
    </source>
</evidence>
<dbReference type="Gene3D" id="1.10.1270.10">
    <property type="entry name" value="TrpR-like"/>
    <property type="match status" value="1"/>
</dbReference>
<keyword evidence="2" id="KW-1185">Reference proteome</keyword>
<name>A0A502C697_9SPHN</name>